<dbReference type="PANTHER" id="PTHR30004">
    <property type="entry name" value="4-HYDROXYTHREONINE-4-PHOSPHATE DEHYDROGENASE"/>
    <property type="match status" value="1"/>
</dbReference>
<proteinExistence type="inferred from homology"/>
<dbReference type="EC" id="1.1.1.262" evidence="5"/>
<accession>A0A9X1NK75</accession>
<evidence type="ECO:0000256" key="4">
    <source>
        <dbReference type="ARBA" id="ARBA00023027"/>
    </source>
</evidence>
<keyword evidence="6" id="KW-1185">Reference proteome</keyword>
<protein>
    <submittedName>
        <fullName evidence="5">4-hydroxythreonine-4-phosphate dehydrogenase PdxA</fullName>
        <ecNumber evidence="5">1.1.1.262</ecNumber>
    </submittedName>
</protein>
<name>A0A9X1NK75_9ACTN</name>
<evidence type="ECO:0000256" key="3">
    <source>
        <dbReference type="ARBA" id="ARBA00023002"/>
    </source>
</evidence>
<sequence length="354" mass="36948">MPSPSNSTGRRPVLAVTLGDVAGIGPEITARTLLSHPELREICVPVVVGDADALRNGARYAGLDPEAVRVISDPREATNDPNTIEVLQTGPSLGHIPVGELNAAAGDGSYRFVVEACRLGREGLIDGIVTAPLNKAAMHAGGHNWPGHTELLAHEFDVRNFSLVLSAGDLYFFHLTGHMSLADAVENTTPQRSDDLLSLAGAFVRALGKPDEPIGVCGLNPHAGENRIFGNQDADVLAPAIERAKERGINAHGPIPADALIPAAVRGKWNIVVACYHDQGHAPFKAVYGDDGVNITIGLPVVRVSVDHGTAFDIAGQGIAREASLVLACERAAALAPGWDDVYQAAIAGASTPA</sequence>
<organism evidence="5 6">
    <name type="scientific">Kineosporia babensis</name>
    <dbReference type="NCBI Taxonomy" id="499548"/>
    <lineage>
        <taxon>Bacteria</taxon>
        <taxon>Bacillati</taxon>
        <taxon>Actinomycetota</taxon>
        <taxon>Actinomycetes</taxon>
        <taxon>Kineosporiales</taxon>
        <taxon>Kineosporiaceae</taxon>
        <taxon>Kineosporia</taxon>
    </lineage>
</organism>
<evidence type="ECO:0000256" key="1">
    <source>
        <dbReference type="ARBA" id="ARBA00009464"/>
    </source>
</evidence>
<evidence type="ECO:0000313" key="5">
    <source>
        <dbReference type="EMBL" id="MCD5315109.1"/>
    </source>
</evidence>
<dbReference type="Proteomes" id="UP001138997">
    <property type="component" value="Unassembled WGS sequence"/>
</dbReference>
<gene>
    <name evidence="5" type="primary">pdxA</name>
    <name evidence="5" type="ORF">LR394_29805</name>
</gene>
<keyword evidence="4" id="KW-0520">NAD</keyword>
<dbReference type="GO" id="GO:0046872">
    <property type="term" value="F:metal ion binding"/>
    <property type="evidence" value="ECO:0007669"/>
    <property type="project" value="UniProtKB-KW"/>
</dbReference>
<dbReference type="SUPFAM" id="SSF53659">
    <property type="entry name" value="Isocitrate/Isopropylmalate dehydrogenase-like"/>
    <property type="match status" value="1"/>
</dbReference>
<dbReference type="EMBL" id="JAJOMB010000020">
    <property type="protein sequence ID" value="MCD5315109.1"/>
    <property type="molecule type" value="Genomic_DNA"/>
</dbReference>
<dbReference type="GO" id="GO:0050570">
    <property type="term" value="F:4-hydroxythreonine-4-phosphate dehydrogenase activity"/>
    <property type="evidence" value="ECO:0007669"/>
    <property type="project" value="UniProtKB-EC"/>
</dbReference>
<comment type="caution">
    <text evidence="5">The sequence shown here is derived from an EMBL/GenBank/DDBJ whole genome shotgun (WGS) entry which is preliminary data.</text>
</comment>
<comment type="similarity">
    <text evidence="1">Belongs to the PdxA family. PdxA2 subfamily.</text>
</comment>
<dbReference type="PANTHER" id="PTHR30004:SF6">
    <property type="entry name" value="D-THREONATE 4-PHOSPHATE DEHYDROGENASE"/>
    <property type="match status" value="1"/>
</dbReference>
<evidence type="ECO:0000313" key="6">
    <source>
        <dbReference type="Proteomes" id="UP001138997"/>
    </source>
</evidence>
<keyword evidence="2" id="KW-0479">Metal-binding</keyword>
<dbReference type="RefSeq" id="WP_231447915.1">
    <property type="nucleotide sequence ID" value="NZ_JAJOMB010000020.1"/>
</dbReference>
<dbReference type="Gene3D" id="3.40.718.10">
    <property type="entry name" value="Isopropylmalate Dehydrogenase"/>
    <property type="match status" value="1"/>
</dbReference>
<dbReference type="Pfam" id="PF04166">
    <property type="entry name" value="PdxA"/>
    <property type="match status" value="1"/>
</dbReference>
<dbReference type="GO" id="GO:0051287">
    <property type="term" value="F:NAD binding"/>
    <property type="evidence" value="ECO:0007669"/>
    <property type="project" value="InterPro"/>
</dbReference>
<reference evidence="5" key="1">
    <citation type="submission" date="2021-11" db="EMBL/GenBank/DDBJ databases">
        <title>Streptomyces corallinus and Kineosporia corallina sp. nov., two new coral-derived marine actinobacteria.</title>
        <authorList>
            <person name="Buangrab K."/>
            <person name="Sutthacheep M."/>
            <person name="Yeemin T."/>
            <person name="Harunari E."/>
            <person name="Igarashi Y."/>
            <person name="Sripreechasak P."/>
            <person name="Kanchanasin P."/>
            <person name="Tanasupawat S."/>
            <person name="Phongsopitanun W."/>
        </authorList>
    </citation>
    <scope>NUCLEOTIDE SEQUENCE</scope>
    <source>
        <strain evidence="5">JCM 31032</strain>
    </source>
</reference>
<dbReference type="InterPro" id="IPR005255">
    <property type="entry name" value="PdxA_fam"/>
</dbReference>
<dbReference type="AlphaFoldDB" id="A0A9X1NK75"/>
<keyword evidence="3 5" id="KW-0560">Oxidoreductase</keyword>
<evidence type="ECO:0000256" key="2">
    <source>
        <dbReference type="ARBA" id="ARBA00022723"/>
    </source>
</evidence>
<dbReference type="NCBIfam" id="TIGR00557">
    <property type="entry name" value="pdxA"/>
    <property type="match status" value="1"/>
</dbReference>